<protein>
    <submittedName>
        <fullName evidence="1">Uncharacterized protein</fullName>
    </submittedName>
</protein>
<sequence length="81" mass="9185">MRASGLLRAGCVRHAPKRCDGAVSDVRDAFDLDSARSAFNAKPRTSADWAAAAICAVWIRAWRRVHQHFIDRSRFRSTRCR</sequence>
<dbReference type="HOGENOM" id="CLU_195095_0_0_4"/>
<dbReference type="RefSeq" id="WP_004528802.1">
    <property type="nucleotide sequence ID" value="NZ_CM000833.1"/>
</dbReference>
<reference evidence="1" key="1">
    <citation type="submission" date="2009-05" db="EMBL/GenBank/DDBJ databases">
        <authorList>
            <person name="Harkins D.M."/>
            <person name="DeShazer D."/>
            <person name="Woods D.E."/>
            <person name="Brinkac L.M."/>
            <person name="Brown K.A."/>
            <person name="Hung G.C."/>
            <person name="Tuanyok A."/>
            <person name="Zhang B."/>
            <person name="Nierman W.C."/>
        </authorList>
    </citation>
    <scope>NUCLEOTIDE SEQUENCE [LARGE SCALE GENOMIC DNA]</scope>
    <source>
        <strain evidence="1">1710a</strain>
    </source>
</reference>
<dbReference type="Proteomes" id="UP000001812">
    <property type="component" value="Chromosome II"/>
</dbReference>
<organism evidence="1">
    <name type="scientific">Burkholderia pseudomallei 1710a</name>
    <dbReference type="NCBI Taxonomy" id="320371"/>
    <lineage>
        <taxon>Bacteria</taxon>
        <taxon>Pseudomonadati</taxon>
        <taxon>Pseudomonadota</taxon>
        <taxon>Betaproteobacteria</taxon>
        <taxon>Burkholderiales</taxon>
        <taxon>Burkholderiaceae</taxon>
        <taxon>Burkholderia</taxon>
        <taxon>pseudomallei group</taxon>
    </lineage>
</organism>
<dbReference type="EMBL" id="CM000833">
    <property type="protein sequence ID" value="EET05738.1"/>
    <property type="molecule type" value="Genomic_DNA"/>
</dbReference>
<proteinExistence type="predicted"/>
<gene>
    <name evidence="1" type="ORF">BURPS1710A_A1296</name>
</gene>
<accession>A0A0E1VXU6</accession>
<dbReference type="AlphaFoldDB" id="A0A0E1VXU6"/>
<name>A0A0E1VXU6_BURPE</name>
<evidence type="ECO:0000313" key="1">
    <source>
        <dbReference type="EMBL" id="EET05738.1"/>
    </source>
</evidence>